<name>A0A2P7NXF3_9PROT</name>
<gene>
    <name evidence="1" type="ORF">C7H79_04665</name>
</gene>
<dbReference type="EMBL" id="PXXU01000009">
    <property type="protein sequence ID" value="PSJ18146.1"/>
    <property type="molecule type" value="Genomic_DNA"/>
</dbReference>
<keyword evidence="2" id="KW-1185">Reference proteome</keyword>
<reference evidence="1 2" key="1">
    <citation type="submission" date="2018-03" db="EMBL/GenBank/DDBJ databases">
        <title>Draft genome of Nitrosomonas supralitoralis APG5.</title>
        <authorList>
            <person name="Urakawa H."/>
            <person name="Lopez J.V."/>
        </authorList>
    </citation>
    <scope>NUCLEOTIDE SEQUENCE [LARGE SCALE GENOMIC DNA]</scope>
    <source>
        <strain evidence="1 2">APG5</strain>
    </source>
</reference>
<sequence length="150" mass="16974">MISAAFIAMQYSLFCVLYHGCFLNELIERIRNGDNKALTDAIKIDVSVIGCPTVVGKISKATRLQDVKFFAKLKSAINGKKEKLKQDNFQKMRLVFEILYEAGALRLTDKQLYQLFVEELKLYTANSKGGGSEKALRKFADTYMKKNTTT</sequence>
<dbReference type="Proteomes" id="UP000241912">
    <property type="component" value="Unassembled WGS sequence"/>
</dbReference>
<evidence type="ECO:0000313" key="1">
    <source>
        <dbReference type="EMBL" id="PSJ18146.1"/>
    </source>
</evidence>
<organism evidence="1 2">
    <name type="scientific">Nitrosomonas supralitoralis</name>
    <dbReference type="NCBI Taxonomy" id="2116706"/>
    <lineage>
        <taxon>Bacteria</taxon>
        <taxon>Pseudomonadati</taxon>
        <taxon>Pseudomonadota</taxon>
        <taxon>Betaproteobacteria</taxon>
        <taxon>Nitrosomonadales</taxon>
        <taxon>Nitrosomonadaceae</taxon>
        <taxon>Nitrosomonas</taxon>
    </lineage>
</organism>
<protein>
    <submittedName>
        <fullName evidence="1">Uncharacterized protein</fullName>
    </submittedName>
</protein>
<dbReference type="RefSeq" id="WP_106706129.1">
    <property type="nucleotide sequence ID" value="NZ_PXXU01000009.1"/>
</dbReference>
<dbReference type="OrthoDB" id="8892167at2"/>
<accession>A0A2P7NXF3</accession>
<comment type="caution">
    <text evidence="1">The sequence shown here is derived from an EMBL/GenBank/DDBJ whole genome shotgun (WGS) entry which is preliminary data.</text>
</comment>
<evidence type="ECO:0000313" key="2">
    <source>
        <dbReference type="Proteomes" id="UP000241912"/>
    </source>
</evidence>
<proteinExistence type="predicted"/>
<dbReference type="AlphaFoldDB" id="A0A2P7NXF3"/>